<reference evidence="3" key="1">
    <citation type="journal article" date="2019" name="Int. J. Syst. Evol. Microbiol.">
        <title>The Global Catalogue of Microorganisms (GCM) 10K type strain sequencing project: providing services to taxonomists for standard genome sequencing and annotation.</title>
        <authorList>
            <consortium name="The Broad Institute Genomics Platform"/>
            <consortium name="The Broad Institute Genome Sequencing Center for Infectious Disease"/>
            <person name="Wu L."/>
            <person name="Ma J."/>
        </authorList>
    </citation>
    <scope>NUCLEOTIDE SEQUENCE [LARGE SCALE GENOMIC DNA]</scope>
    <source>
        <strain evidence="3">CCUG 56752</strain>
    </source>
</reference>
<feature type="chain" id="PRO_5046558055" evidence="1">
    <location>
        <begin position="23"/>
        <end position="40"/>
    </location>
</feature>
<feature type="signal peptide" evidence="1">
    <location>
        <begin position="1"/>
        <end position="22"/>
    </location>
</feature>
<protein>
    <submittedName>
        <fullName evidence="2">Uncharacterized protein</fullName>
    </submittedName>
</protein>
<comment type="caution">
    <text evidence="2">The sequence shown here is derived from an EMBL/GenBank/DDBJ whole genome shotgun (WGS) entry which is preliminary data.</text>
</comment>
<gene>
    <name evidence="2" type="ORF">ACFQ0R_04360</name>
</gene>
<accession>A0ABW3GTP5</accession>
<evidence type="ECO:0000256" key="1">
    <source>
        <dbReference type="SAM" id="SignalP"/>
    </source>
</evidence>
<evidence type="ECO:0000313" key="3">
    <source>
        <dbReference type="Proteomes" id="UP001597049"/>
    </source>
</evidence>
<keyword evidence="1" id="KW-0732">Signal</keyword>
<sequence length="40" mass="4679">MKTFSITLLLILSCFISFSQHIDEPMSTKKMKKDLEVFLN</sequence>
<keyword evidence="3" id="KW-1185">Reference proteome</keyword>
<name>A0ABW3GTP5_9FLAO</name>
<evidence type="ECO:0000313" key="2">
    <source>
        <dbReference type="EMBL" id="MFD0931827.1"/>
    </source>
</evidence>
<dbReference type="RefSeq" id="WP_379657154.1">
    <property type="nucleotide sequence ID" value="NZ_JBHTIV010000005.1"/>
</dbReference>
<organism evidence="2 3">
    <name type="scientific">Psychroflexus salinarum</name>
    <dbReference type="NCBI Taxonomy" id="546024"/>
    <lineage>
        <taxon>Bacteria</taxon>
        <taxon>Pseudomonadati</taxon>
        <taxon>Bacteroidota</taxon>
        <taxon>Flavobacteriia</taxon>
        <taxon>Flavobacteriales</taxon>
        <taxon>Flavobacteriaceae</taxon>
        <taxon>Psychroflexus</taxon>
    </lineage>
</organism>
<dbReference type="Proteomes" id="UP001597049">
    <property type="component" value="Unassembled WGS sequence"/>
</dbReference>
<dbReference type="EMBL" id="JBHTIV010000005">
    <property type="protein sequence ID" value="MFD0931827.1"/>
    <property type="molecule type" value="Genomic_DNA"/>
</dbReference>
<proteinExistence type="predicted"/>